<feature type="transmembrane region" description="Helical" evidence="12">
    <location>
        <begin position="59"/>
        <end position="77"/>
    </location>
</feature>
<feature type="active site" description="Proton acceptor" evidence="10">
    <location>
        <position position="468"/>
    </location>
</feature>
<dbReference type="EMBL" id="LR783914">
    <property type="protein sequence ID" value="CAB3230596.1"/>
    <property type="molecule type" value="mRNA"/>
</dbReference>
<evidence type="ECO:0000256" key="9">
    <source>
        <dbReference type="ARBA" id="ARBA00023315"/>
    </source>
</evidence>
<dbReference type="Gene3D" id="3.30.559.10">
    <property type="entry name" value="Chloramphenicol acetyltransferase-like domain"/>
    <property type="match status" value="1"/>
</dbReference>
<proteinExistence type="evidence at transcript level"/>
<evidence type="ECO:0000313" key="15">
    <source>
        <dbReference type="EMBL" id="CAB3230596.1"/>
    </source>
</evidence>
<comment type="subcellular location">
    <subcellularLocation>
        <location evidence="1">Membrane</location>
        <topology evidence="1">Multi-pass membrane protein</topology>
    </subcellularLocation>
</comment>
<evidence type="ECO:0000256" key="12">
    <source>
        <dbReference type="SAM" id="Phobius"/>
    </source>
</evidence>
<organism evidence="15">
    <name type="scientific">Phallusia mammillata</name>
    <dbReference type="NCBI Taxonomy" id="59560"/>
    <lineage>
        <taxon>Eukaryota</taxon>
        <taxon>Metazoa</taxon>
        <taxon>Chordata</taxon>
        <taxon>Tunicata</taxon>
        <taxon>Ascidiacea</taxon>
        <taxon>Phlebobranchia</taxon>
        <taxon>Ascidiidae</taxon>
        <taxon>Phallusia</taxon>
    </lineage>
</organism>
<dbReference type="PANTHER" id="PTHR22589">
    <property type="entry name" value="CARNITINE O-ACYLTRANSFERASE"/>
    <property type="match status" value="1"/>
</dbReference>
<protein>
    <submittedName>
        <fullName evidence="15">Carnitine O-palmitoyltransferase 1, muscle isoform-like</fullName>
    </submittedName>
</protein>
<dbReference type="AlphaFoldDB" id="A0A6F9D9V2"/>
<name>A0A6F9D9V2_9ASCI</name>
<evidence type="ECO:0000256" key="7">
    <source>
        <dbReference type="ARBA" id="ARBA00023098"/>
    </source>
</evidence>
<dbReference type="GO" id="GO:0009437">
    <property type="term" value="P:carnitine metabolic process"/>
    <property type="evidence" value="ECO:0007669"/>
    <property type="project" value="TreeGrafter"/>
</dbReference>
<evidence type="ECO:0000256" key="4">
    <source>
        <dbReference type="ARBA" id="ARBA00022692"/>
    </source>
</evidence>
<dbReference type="GO" id="GO:0006635">
    <property type="term" value="P:fatty acid beta-oxidation"/>
    <property type="evidence" value="ECO:0007669"/>
    <property type="project" value="UniProtKB-UniPathway"/>
</dbReference>
<dbReference type="FunFam" id="3.30.559.70:FF:000021">
    <property type="entry name" value="Predicted protein"/>
    <property type="match status" value="1"/>
</dbReference>
<keyword evidence="9 11" id="KW-0012">Acyltransferase</keyword>
<evidence type="ECO:0000259" key="13">
    <source>
        <dbReference type="Pfam" id="PF00755"/>
    </source>
</evidence>
<dbReference type="Gene3D" id="3.30.559.70">
    <property type="entry name" value="Choline/Carnitine o-acyltransferase, domain 2"/>
    <property type="match status" value="1"/>
</dbReference>
<dbReference type="PROSITE" id="PS00440">
    <property type="entry name" value="ACYLTRANSF_C_2"/>
    <property type="match status" value="1"/>
</dbReference>
<dbReference type="PANTHER" id="PTHR22589:SF31">
    <property type="entry name" value="CARNITINE O-PALMITOYLTRANSFERASE"/>
    <property type="match status" value="1"/>
</dbReference>
<dbReference type="InterPro" id="IPR042231">
    <property type="entry name" value="Cho/carn_acyl_trans_2"/>
</dbReference>
<dbReference type="Pfam" id="PF16484">
    <property type="entry name" value="CPT_N"/>
    <property type="match status" value="1"/>
</dbReference>
<feature type="domain" description="Choline/carnitine acyltransferase" evidence="13">
    <location>
        <begin position="171"/>
        <end position="750"/>
    </location>
</feature>
<evidence type="ECO:0000256" key="3">
    <source>
        <dbReference type="ARBA" id="ARBA00022679"/>
    </source>
</evidence>
<keyword evidence="6 12" id="KW-1133">Transmembrane helix</keyword>
<keyword evidence="4 12" id="KW-0812">Transmembrane</keyword>
<dbReference type="InterPro" id="IPR023213">
    <property type="entry name" value="CAT-like_dom_sf"/>
</dbReference>
<comment type="similarity">
    <text evidence="2 11">Belongs to the carnitine/choline acetyltransferase family.</text>
</comment>
<keyword evidence="3 11" id="KW-0808">Transferase</keyword>
<evidence type="ECO:0000256" key="5">
    <source>
        <dbReference type="ARBA" id="ARBA00022832"/>
    </source>
</evidence>
<keyword evidence="8 12" id="KW-0472">Membrane</keyword>
<reference evidence="15" key="1">
    <citation type="submission" date="2020-04" db="EMBL/GenBank/DDBJ databases">
        <authorList>
            <person name="Neveu A P."/>
        </authorList>
    </citation>
    <scope>NUCLEOTIDE SEQUENCE</scope>
    <source>
        <tissue evidence="15">Whole embryo</tissue>
    </source>
</reference>
<dbReference type="GO" id="GO:0016020">
    <property type="term" value="C:membrane"/>
    <property type="evidence" value="ECO:0007669"/>
    <property type="project" value="UniProtKB-SubCell"/>
</dbReference>
<feature type="domain" description="Carnitine O-palmitoyltransferase N-terminal" evidence="14">
    <location>
        <begin position="1"/>
        <end position="46"/>
    </location>
</feature>
<dbReference type="GO" id="GO:0005739">
    <property type="term" value="C:mitochondrion"/>
    <property type="evidence" value="ECO:0007669"/>
    <property type="project" value="TreeGrafter"/>
</dbReference>
<dbReference type="PROSITE" id="PS00439">
    <property type="entry name" value="ACYLTRANSF_C_1"/>
    <property type="match status" value="1"/>
</dbReference>
<dbReference type="InterPro" id="IPR000542">
    <property type="entry name" value="Carn_acyl_trans"/>
</dbReference>
<evidence type="ECO:0000256" key="10">
    <source>
        <dbReference type="PIRSR" id="PIRSR600542-1"/>
    </source>
</evidence>
<feature type="transmembrane region" description="Helical" evidence="12">
    <location>
        <begin position="97"/>
        <end position="123"/>
    </location>
</feature>
<sequence>MAEAHAAVAFQFTVTQEGLNVQISHEAIRAVYHSGVRSWRKRTVRFLNRFSSGVYPAKFSSLGIFSALVLLVSLIGYDLTWGFHPKIHSIIFLSESYLAWMFSLMLSCTLLWLGAVLVIRYLLKIFLCYHGWMFEPRGKVSITTKIWAVCTKILGGSDPKLYSYQASLPRLPVPPLKDTVSRYLRSVRPLLNDTEYDAMTKLSEEFLGTIASRLQRYLVFKSWWASNYVTDWWEQYVYLAGRGPIMVNSNYYGMDLLYHIPTNRQASRAAGFCHALFAFRSVLDKENVKPIRANGVIPLCSAQYERVFNTSRIPGVEMDKLHHWMDCRHVVVYHNGRWFKLMCYKRGQLLEPCELEIAFQRILDDTSEPSEGEEHLAALTAGERIPWAKARNEYFQVGANRRSLHAIEKAAFVIVLDDTEHNVTDEDHTGLTSYGRSLLHGKCHDRWFDKSFNVIAYKNGRIGMNAEHSWADAPIMSHLMEESLGYEFQKIKYGEDGKLMGVPSMDPIFHERLKWDFPKECLQVMATSLKLARELADDVHLHVFAFKPFGKGLIKTFKVSPDAFIQSALQLAHLRDKGHFSLTYEASMTRLFREGRTETVRSCTSEMVAFARSIDDPNTTDEERHALFNKAVDRHVNSYKEAMAGMGIDRHLFCLYVVSKYLKIESPFLQKVLQEPWRLSTSQTPHQQVMTINLKKHPRFLSGGGGFGPVADDGYGVSYIICHEDLIMFHISSKRSSPETDSDRFAMNIKKAMEDLRDLCENMKVKK</sequence>
<dbReference type="Gene3D" id="6.10.250.1760">
    <property type="match status" value="1"/>
</dbReference>
<evidence type="ECO:0000256" key="6">
    <source>
        <dbReference type="ARBA" id="ARBA00022989"/>
    </source>
</evidence>
<gene>
    <name evidence="15" type="primary">Chkb-002</name>
</gene>
<evidence type="ECO:0000256" key="1">
    <source>
        <dbReference type="ARBA" id="ARBA00004141"/>
    </source>
</evidence>
<dbReference type="InterPro" id="IPR032476">
    <property type="entry name" value="CPT_N"/>
</dbReference>
<dbReference type="Pfam" id="PF00755">
    <property type="entry name" value="Carn_acyltransf"/>
    <property type="match status" value="1"/>
</dbReference>
<evidence type="ECO:0000259" key="14">
    <source>
        <dbReference type="Pfam" id="PF16484"/>
    </source>
</evidence>
<dbReference type="InterPro" id="IPR039551">
    <property type="entry name" value="Cho/carn_acyl_trans"/>
</dbReference>
<accession>A0A6F9D9V2</accession>
<evidence type="ECO:0000256" key="11">
    <source>
        <dbReference type="RuleBase" id="RU003801"/>
    </source>
</evidence>
<dbReference type="UniPathway" id="UPA00659"/>
<evidence type="ECO:0000256" key="2">
    <source>
        <dbReference type="ARBA" id="ARBA00005232"/>
    </source>
</evidence>
<evidence type="ECO:0000256" key="8">
    <source>
        <dbReference type="ARBA" id="ARBA00023136"/>
    </source>
</evidence>
<keyword evidence="5" id="KW-0276">Fatty acid metabolism</keyword>
<keyword evidence="7" id="KW-0443">Lipid metabolism</keyword>
<dbReference type="GO" id="GO:0004095">
    <property type="term" value="F:carnitine O-palmitoyltransferase activity"/>
    <property type="evidence" value="ECO:0007669"/>
    <property type="project" value="TreeGrafter"/>
</dbReference>
<dbReference type="FunFam" id="3.30.559.10:FF:000042">
    <property type="entry name" value="Carnitine Palmitoyl Transferase"/>
    <property type="match status" value="1"/>
</dbReference>
<dbReference type="SUPFAM" id="SSF52777">
    <property type="entry name" value="CoA-dependent acyltransferases"/>
    <property type="match status" value="2"/>
</dbReference>